<evidence type="ECO:0000256" key="11">
    <source>
        <dbReference type="SAM" id="Phobius"/>
    </source>
</evidence>
<dbReference type="GO" id="GO:0030424">
    <property type="term" value="C:axon"/>
    <property type="evidence" value="ECO:0007669"/>
    <property type="project" value="TreeGrafter"/>
</dbReference>
<comment type="subcellular location">
    <subcellularLocation>
        <location evidence="1">Cytoplasmic vesicle membrane</location>
    </subcellularLocation>
    <subcellularLocation>
        <location evidence="10">Endomembrane system</location>
        <topology evidence="10">Single-pass membrane protein</topology>
    </subcellularLocation>
</comment>
<evidence type="ECO:0000256" key="8">
    <source>
        <dbReference type="ARBA" id="ARBA00023136"/>
    </source>
</evidence>
<dbReference type="PANTHER" id="PTHR10024:SF369">
    <property type="entry name" value="FI18813P1"/>
    <property type="match status" value="1"/>
</dbReference>
<dbReference type="PRINTS" id="PR00399">
    <property type="entry name" value="SYNAPTOTAGMN"/>
</dbReference>
<evidence type="ECO:0000256" key="1">
    <source>
        <dbReference type="ARBA" id="ARBA00004156"/>
    </source>
</evidence>
<dbReference type="Gene3D" id="2.60.40.150">
    <property type="entry name" value="C2 domain"/>
    <property type="match status" value="2"/>
</dbReference>
<dbReference type="GO" id="GO:0001786">
    <property type="term" value="F:phosphatidylserine binding"/>
    <property type="evidence" value="ECO:0007669"/>
    <property type="project" value="TreeGrafter"/>
</dbReference>
<dbReference type="RefSeq" id="XP_013400442.1">
    <property type="nucleotide sequence ID" value="XM_013544988.1"/>
</dbReference>
<sequence length="424" mass="48118">MGLKEGIPEHPVHVGAILGICFGGLAFLVSLSICFITCYRRRFAFRHHPDYASAAFKRAPKKDLSSTSLKSSASSISMKSPVCPGHGQRLEPMVPDKKIPPSSSGPLHQHLESQQFKGEAYHMESEKGDFTPENDEKTMEKYLEEKKQKLGTLHFTVQYDQKKMSLVVTILRACDLPAKDPANVTADPYIKLQLLPDKRHKVKTRVLRKTLNPTYDEIFTFYGISVNQLQSITFHFVVVSFDRFSRDEIIGEVVYPLADVELGHKEKTICKEIVPRQQKIVTQGRGELLVSLCYQPVANRLTVVILKARDLPKMDVTGLSGTYPYVKIYLLYDGQRVAKKKTHVKKRTVNPVFNESFVFDVPSNEGLENIGLELLLLDYDRVTKNEVIGRLDLGVHTKGNELCHWSEVVNCPRKQIAQWHKLKE</sequence>
<dbReference type="AlphaFoldDB" id="A0A1S3IQF0"/>
<evidence type="ECO:0000259" key="12">
    <source>
        <dbReference type="PROSITE" id="PS50004"/>
    </source>
</evidence>
<keyword evidence="2" id="KW-0597">Phosphoprotein</keyword>
<feature type="transmembrane region" description="Helical" evidence="11">
    <location>
        <begin position="12"/>
        <end position="39"/>
    </location>
</feature>
<dbReference type="SMART" id="SM00239">
    <property type="entry name" value="C2"/>
    <property type="match status" value="2"/>
</dbReference>
<evidence type="ECO:0000256" key="6">
    <source>
        <dbReference type="ARBA" id="ARBA00022837"/>
    </source>
</evidence>
<evidence type="ECO:0000256" key="2">
    <source>
        <dbReference type="ARBA" id="ARBA00022553"/>
    </source>
</evidence>
<dbReference type="GO" id="GO:0030659">
    <property type="term" value="C:cytoplasmic vesicle membrane"/>
    <property type="evidence" value="ECO:0007669"/>
    <property type="project" value="UniProtKB-SubCell"/>
</dbReference>
<dbReference type="InterPro" id="IPR000008">
    <property type="entry name" value="C2_dom"/>
</dbReference>
<dbReference type="CDD" id="cd08404">
    <property type="entry name" value="C2B_Synaptotagmin-4"/>
    <property type="match status" value="1"/>
</dbReference>
<dbReference type="Pfam" id="PF00168">
    <property type="entry name" value="C2"/>
    <property type="match status" value="2"/>
</dbReference>
<dbReference type="GeneID" id="106166431"/>
<feature type="domain" description="C2" evidence="12">
    <location>
        <begin position="149"/>
        <end position="271"/>
    </location>
</feature>
<accession>A0A1S3IQF0</accession>
<proteinExistence type="predicted"/>
<dbReference type="SUPFAM" id="SSF49562">
    <property type="entry name" value="C2 domain (Calcium/lipid-binding domain, CaLB)"/>
    <property type="match status" value="2"/>
</dbReference>
<dbReference type="KEGG" id="lak:106161179"/>
<reference evidence="14 15" key="1">
    <citation type="submission" date="2025-04" db="UniProtKB">
        <authorList>
            <consortium name="RefSeq"/>
        </authorList>
    </citation>
    <scope>IDENTIFICATION</scope>
    <source>
        <tissue evidence="14 15">Gonads</tissue>
    </source>
</reference>
<dbReference type="FunFam" id="2.60.40.150:FF:000051">
    <property type="entry name" value="Synaptotagmin 11"/>
    <property type="match status" value="1"/>
</dbReference>
<keyword evidence="3 11" id="KW-0812">Transmembrane</keyword>
<dbReference type="InterPro" id="IPR001565">
    <property type="entry name" value="Synaptotagmin"/>
</dbReference>
<keyword evidence="4" id="KW-0479">Metal-binding</keyword>
<keyword evidence="8 11" id="KW-0472">Membrane</keyword>
<feature type="domain" description="C2" evidence="12">
    <location>
        <begin position="284"/>
        <end position="420"/>
    </location>
</feature>
<evidence type="ECO:0000313" key="15">
    <source>
        <dbReference type="RefSeq" id="XP_013400442.1"/>
    </source>
</evidence>
<dbReference type="GeneID" id="106161179"/>
<evidence type="ECO:0000313" key="14">
    <source>
        <dbReference type="RefSeq" id="XP_013393515.1"/>
    </source>
</evidence>
<dbReference type="RefSeq" id="XP_013393515.1">
    <property type="nucleotide sequence ID" value="XM_013538061.1"/>
</dbReference>
<dbReference type="GO" id="GO:0000149">
    <property type="term" value="F:SNARE binding"/>
    <property type="evidence" value="ECO:0007669"/>
    <property type="project" value="TreeGrafter"/>
</dbReference>
<gene>
    <name evidence="15" type="primary">LOC106166431</name>
    <name evidence="14" type="synonym">LOC106161179</name>
</gene>
<evidence type="ECO:0000256" key="4">
    <source>
        <dbReference type="ARBA" id="ARBA00022723"/>
    </source>
</evidence>
<evidence type="ECO:0000256" key="3">
    <source>
        <dbReference type="ARBA" id="ARBA00022692"/>
    </source>
</evidence>
<organism evidence="13 15">
    <name type="scientific">Lingula anatina</name>
    <name type="common">Brachiopod</name>
    <name type="synonym">Lingula unguis</name>
    <dbReference type="NCBI Taxonomy" id="7574"/>
    <lineage>
        <taxon>Eukaryota</taxon>
        <taxon>Metazoa</taxon>
        <taxon>Spiralia</taxon>
        <taxon>Lophotrochozoa</taxon>
        <taxon>Brachiopoda</taxon>
        <taxon>Linguliformea</taxon>
        <taxon>Lingulata</taxon>
        <taxon>Lingulida</taxon>
        <taxon>Linguloidea</taxon>
        <taxon>Lingulidae</taxon>
        <taxon>Lingula</taxon>
    </lineage>
</organism>
<evidence type="ECO:0000313" key="13">
    <source>
        <dbReference type="Proteomes" id="UP000085678"/>
    </source>
</evidence>
<dbReference type="OrthoDB" id="67700at2759"/>
<dbReference type="Proteomes" id="UP000085678">
    <property type="component" value="Unplaced"/>
</dbReference>
<evidence type="ECO:0000256" key="9">
    <source>
        <dbReference type="ARBA" id="ARBA00023329"/>
    </source>
</evidence>
<dbReference type="FunFam" id="2.60.40.150:FF:000039">
    <property type="entry name" value="Synaptotagmin 11"/>
    <property type="match status" value="1"/>
</dbReference>
<dbReference type="GO" id="GO:0006906">
    <property type="term" value="P:vesicle fusion"/>
    <property type="evidence" value="ECO:0007669"/>
    <property type="project" value="TreeGrafter"/>
</dbReference>
<evidence type="ECO:0000256" key="5">
    <source>
        <dbReference type="ARBA" id="ARBA00022737"/>
    </source>
</evidence>
<dbReference type="GO" id="GO:0030276">
    <property type="term" value="F:clathrin binding"/>
    <property type="evidence" value="ECO:0007669"/>
    <property type="project" value="TreeGrafter"/>
</dbReference>
<keyword evidence="7 11" id="KW-1133">Transmembrane helix</keyword>
<dbReference type="STRING" id="7574.A0A1S3IQF0"/>
<protein>
    <submittedName>
        <fullName evidence="14">Synaptotagmin-4 isoform X1</fullName>
    </submittedName>
    <submittedName>
        <fullName evidence="15">Synaptotagmin-4-like isoform X1</fullName>
    </submittedName>
</protein>
<dbReference type="GO" id="GO:0070382">
    <property type="term" value="C:exocytic vesicle"/>
    <property type="evidence" value="ECO:0007669"/>
    <property type="project" value="TreeGrafter"/>
</dbReference>
<name>A0A1S3IQF0_LINAN</name>
<evidence type="ECO:0000256" key="7">
    <source>
        <dbReference type="ARBA" id="ARBA00022989"/>
    </source>
</evidence>
<dbReference type="GO" id="GO:0048791">
    <property type="term" value="P:calcium ion-regulated exocytosis of neurotransmitter"/>
    <property type="evidence" value="ECO:0007669"/>
    <property type="project" value="TreeGrafter"/>
</dbReference>
<dbReference type="GO" id="GO:0098793">
    <property type="term" value="C:presynapse"/>
    <property type="evidence" value="ECO:0007669"/>
    <property type="project" value="GOC"/>
</dbReference>
<dbReference type="GO" id="GO:0005544">
    <property type="term" value="F:calcium-dependent phospholipid binding"/>
    <property type="evidence" value="ECO:0007669"/>
    <property type="project" value="TreeGrafter"/>
</dbReference>
<dbReference type="PANTHER" id="PTHR10024">
    <property type="entry name" value="SYNAPTOTAGMIN"/>
    <property type="match status" value="1"/>
</dbReference>
<evidence type="ECO:0000256" key="10">
    <source>
        <dbReference type="ARBA" id="ARBA00037847"/>
    </source>
</evidence>
<keyword evidence="13" id="KW-1185">Reference proteome</keyword>
<dbReference type="InterPro" id="IPR035892">
    <property type="entry name" value="C2_domain_sf"/>
</dbReference>
<keyword evidence="9" id="KW-0968">Cytoplasmic vesicle</keyword>
<keyword evidence="5" id="KW-0677">Repeat</keyword>
<dbReference type="GO" id="GO:1903531">
    <property type="term" value="P:negative regulation of secretion by cell"/>
    <property type="evidence" value="ECO:0007669"/>
    <property type="project" value="UniProtKB-ARBA"/>
</dbReference>
<dbReference type="CDD" id="cd08388">
    <property type="entry name" value="C2A_Synaptotagmin-4-11"/>
    <property type="match status" value="1"/>
</dbReference>
<dbReference type="PROSITE" id="PS50004">
    <property type="entry name" value="C2"/>
    <property type="match status" value="2"/>
</dbReference>
<dbReference type="GO" id="GO:0005509">
    <property type="term" value="F:calcium ion binding"/>
    <property type="evidence" value="ECO:0007669"/>
    <property type="project" value="TreeGrafter"/>
</dbReference>
<dbReference type="GO" id="GO:0005886">
    <property type="term" value="C:plasma membrane"/>
    <property type="evidence" value="ECO:0007669"/>
    <property type="project" value="TreeGrafter"/>
</dbReference>
<keyword evidence="6" id="KW-0106">Calcium</keyword>
<dbReference type="KEGG" id="lak:106166431"/>